<organism evidence="2 3">
    <name type="scientific">Nonomuraea purpurea</name>
    <dbReference type="NCBI Taxonomy" id="1849276"/>
    <lineage>
        <taxon>Bacteria</taxon>
        <taxon>Bacillati</taxon>
        <taxon>Actinomycetota</taxon>
        <taxon>Actinomycetes</taxon>
        <taxon>Streptosporangiales</taxon>
        <taxon>Streptosporangiaceae</taxon>
        <taxon>Nonomuraea</taxon>
    </lineage>
</organism>
<dbReference type="NCBIfam" id="TIGR03620">
    <property type="entry name" value="F420_MSMEG_4141"/>
    <property type="match status" value="1"/>
</dbReference>
<dbReference type="RefSeq" id="WP_379527451.1">
    <property type="nucleotide sequence ID" value="NZ_JBHSBI010000003.1"/>
</dbReference>
<feature type="domain" description="Luciferase-like" evidence="1">
    <location>
        <begin position="22"/>
        <end position="276"/>
    </location>
</feature>
<reference evidence="3" key="1">
    <citation type="journal article" date="2019" name="Int. J. Syst. Evol. Microbiol.">
        <title>The Global Catalogue of Microorganisms (GCM) 10K type strain sequencing project: providing services to taxonomists for standard genome sequencing and annotation.</title>
        <authorList>
            <consortium name="The Broad Institute Genomics Platform"/>
            <consortium name="The Broad Institute Genome Sequencing Center for Infectious Disease"/>
            <person name="Wu L."/>
            <person name="Ma J."/>
        </authorList>
    </citation>
    <scope>NUCLEOTIDE SEQUENCE [LARGE SCALE GENOMIC DNA]</scope>
    <source>
        <strain evidence="3">TBRC 1276</strain>
    </source>
</reference>
<dbReference type="EMBL" id="JBHSBI010000003">
    <property type="protein sequence ID" value="MFC4007017.1"/>
    <property type="molecule type" value="Genomic_DNA"/>
</dbReference>
<keyword evidence="2" id="KW-0560">Oxidoreductase</keyword>
<dbReference type="InterPro" id="IPR036661">
    <property type="entry name" value="Luciferase-like_sf"/>
</dbReference>
<evidence type="ECO:0000259" key="1">
    <source>
        <dbReference type="Pfam" id="PF00296"/>
    </source>
</evidence>
<keyword evidence="3" id="KW-1185">Reference proteome</keyword>
<dbReference type="InterPro" id="IPR050564">
    <property type="entry name" value="F420-G6PD/mer"/>
</dbReference>
<dbReference type="Gene3D" id="3.20.20.30">
    <property type="entry name" value="Luciferase-like domain"/>
    <property type="match status" value="1"/>
</dbReference>
<comment type="caution">
    <text evidence="2">The sequence shown here is derived from an EMBL/GenBank/DDBJ whole genome shotgun (WGS) entry which is preliminary data.</text>
</comment>
<dbReference type="PANTHER" id="PTHR43244">
    <property type="match status" value="1"/>
</dbReference>
<evidence type="ECO:0000313" key="3">
    <source>
        <dbReference type="Proteomes" id="UP001595851"/>
    </source>
</evidence>
<dbReference type="Proteomes" id="UP001595851">
    <property type="component" value="Unassembled WGS sequence"/>
</dbReference>
<gene>
    <name evidence="2" type="ORF">ACFOY2_07285</name>
</gene>
<dbReference type="PANTHER" id="PTHR43244:SF2">
    <property type="entry name" value="CONSERVED HYPOTHETICAL ALANINE AND PROLINE-RICH PROTEIN"/>
    <property type="match status" value="1"/>
</dbReference>
<dbReference type="InterPro" id="IPR011251">
    <property type="entry name" value="Luciferase-like_dom"/>
</dbReference>
<proteinExistence type="predicted"/>
<evidence type="ECO:0000313" key="2">
    <source>
        <dbReference type="EMBL" id="MFC4007017.1"/>
    </source>
</evidence>
<name>A0ABV8G3W5_9ACTN</name>
<dbReference type="GO" id="GO:0016491">
    <property type="term" value="F:oxidoreductase activity"/>
    <property type="evidence" value="ECO:0007669"/>
    <property type="project" value="UniProtKB-KW"/>
</dbReference>
<dbReference type="SUPFAM" id="SSF51679">
    <property type="entry name" value="Bacterial luciferase-like"/>
    <property type="match status" value="1"/>
</dbReference>
<protein>
    <submittedName>
        <fullName evidence="2">LLM class F420-dependent oxidoreductase</fullName>
        <ecNumber evidence="2">1.-.-.-</ecNumber>
    </submittedName>
</protein>
<dbReference type="EC" id="1.-.-.-" evidence="2"/>
<accession>A0ABV8G3W5</accession>
<dbReference type="Pfam" id="PF00296">
    <property type="entry name" value="Bac_luciferase"/>
    <property type="match status" value="1"/>
</dbReference>
<sequence length="304" mass="32423">MAGRDEIAALKRRLGRVGVWTSTLSGEPASFEREAAAELESLGYGALWIGETPKSKEALTHAAILLGATRRLTIATGIANIWARDATAAANGASALAEAYDGRFVLGLGVSHAPAVSARGHDYEKPVSAMRAYLDAMDATEYEGPLPQPAPRLLAALRTRMLELAAERAHGAHPYFVTPEHTARARAALGPDPVLAPEQTVVLDTDPERARRTARRFMKLYLGLPNYTNNLRDLGWSEDDVAGGGSDALVDAIVAWGEPDTIIERVRAHLDAGADHVCVQALADTPRDTLADLRVLAQVGIATP</sequence>
<dbReference type="InterPro" id="IPR019922">
    <property type="entry name" value="Lucif-like_OxRdatse_MSMEG_4141"/>
</dbReference>